<dbReference type="GO" id="GO:0003997">
    <property type="term" value="F:acyl-CoA oxidase activity"/>
    <property type="evidence" value="ECO:0007669"/>
    <property type="project" value="InterPro"/>
</dbReference>
<dbReference type="Pfam" id="PF01756">
    <property type="entry name" value="ACOX"/>
    <property type="match status" value="1"/>
</dbReference>
<gene>
    <name evidence="2" type="primary">Cnig_chr_I.g3577</name>
    <name evidence="2" type="ORF">B9Z55_003577</name>
</gene>
<sequence>MVRPKFKTRQIVYCFVALFKPYKFQLKNTQNLEFESIYNPSKFQVLGRRDGNVYENLFKWAKSSPLNKTDVLPSVTQYLKPMMEKARL</sequence>
<dbReference type="OrthoDB" id="538336at2759"/>
<evidence type="ECO:0000259" key="1">
    <source>
        <dbReference type="Pfam" id="PF01756"/>
    </source>
</evidence>
<protein>
    <recommendedName>
        <fullName evidence="1">Acyl-CoA oxidase C-terminal domain-containing protein</fullName>
    </recommendedName>
</protein>
<dbReference type="EMBL" id="PDUG01000001">
    <property type="protein sequence ID" value="PIC54253.1"/>
    <property type="molecule type" value="Genomic_DNA"/>
</dbReference>
<name>A0A2G5VR41_9PELO</name>
<evidence type="ECO:0000313" key="3">
    <source>
        <dbReference type="Proteomes" id="UP000230233"/>
    </source>
</evidence>
<dbReference type="InterPro" id="IPR002655">
    <property type="entry name" value="Acyl-CoA_oxidase_C"/>
</dbReference>
<accession>A0A2G5VR41</accession>
<dbReference type="GO" id="GO:0006635">
    <property type="term" value="P:fatty acid beta-oxidation"/>
    <property type="evidence" value="ECO:0007669"/>
    <property type="project" value="InterPro"/>
</dbReference>
<evidence type="ECO:0000313" key="2">
    <source>
        <dbReference type="EMBL" id="PIC54253.1"/>
    </source>
</evidence>
<dbReference type="Proteomes" id="UP000230233">
    <property type="component" value="Chromosome I"/>
</dbReference>
<reference evidence="3" key="1">
    <citation type="submission" date="2017-10" db="EMBL/GenBank/DDBJ databases">
        <title>Rapid genome shrinkage in a self-fertile nematode reveals novel sperm competition proteins.</title>
        <authorList>
            <person name="Yin D."/>
            <person name="Schwarz E.M."/>
            <person name="Thomas C.G."/>
            <person name="Felde R.L."/>
            <person name="Korf I.F."/>
            <person name="Cutter A.D."/>
            <person name="Schartner C.M."/>
            <person name="Ralston E.J."/>
            <person name="Meyer B.J."/>
            <person name="Haag E.S."/>
        </authorList>
    </citation>
    <scope>NUCLEOTIDE SEQUENCE [LARGE SCALE GENOMIC DNA]</scope>
    <source>
        <strain evidence="3">JU1422</strain>
    </source>
</reference>
<dbReference type="InterPro" id="IPR036250">
    <property type="entry name" value="AcylCo_DH-like_C"/>
</dbReference>
<dbReference type="AlphaFoldDB" id="A0A2G5VR41"/>
<keyword evidence="3" id="KW-1185">Reference proteome</keyword>
<organism evidence="2 3">
    <name type="scientific">Caenorhabditis nigoni</name>
    <dbReference type="NCBI Taxonomy" id="1611254"/>
    <lineage>
        <taxon>Eukaryota</taxon>
        <taxon>Metazoa</taxon>
        <taxon>Ecdysozoa</taxon>
        <taxon>Nematoda</taxon>
        <taxon>Chromadorea</taxon>
        <taxon>Rhabditida</taxon>
        <taxon>Rhabditina</taxon>
        <taxon>Rhabditomorpha</taxon>
        <taxon>Rhabditoidea</taxon>
        <taxon>Rhabditidae</taxon>
        <taxon>Peloderinae</taxon>
        <taxon>Caenorhabditis</taxon>
    </lineage>
</organism>
<feature type="domain" description="Acyl-CoA oxidase C-terminal" evidence="1">
    <location>
        <begin position="45"/>
        <end position="84"/>
    </location>
</feature>
<comment type="caution">
    <text evidence="2">The sequence shown here is derived from an EMBL/GenBank/DDBJ whole genome shotgun (WGS) entry which is preliminary data.</text>
</comment>
<proteinExistence type="predicted"/>
<dbReference type="SUPFAM" id="SSF47203">
    <property type="entry name" value="Acyl-CoA dehydrogenase C-terminal domain-like"/>
    <property type="match status" value="1"/>
</dbReference>
<dbReference type="GO" id="GO:0005777">
    <property type="term" value="C:peroxisome"/>
    <property type="evidence" value="ECO:0007669"/>
    <property type="project" value="InterPro"/>
</dbReference>